<evidence type="ECO:0000313" key="4">
    <source>
        <dbReference type="Proteomes" id="UP000518752"/>
    </source>
</evidence>
<evidence type="ECO:0008006" key="5">
    <source>
        <dbReference type="Google" id="ProtNLM"/>
    </source>
</evidence>
<dbReference type="OrthoDB" id="10036721at2759"/>
<keyword evidence="1" id="KW-0732">Signal</keyword>
<comment type="caution">
    <text evidence="3">The sequence shown here is derived from an EMBL/GenBank/DDBJ whole genome shotgun (WGS) entry which is preliminary data.</text>
</comment>
<evidence type="ECO:0000313" key="3">
    <source>
        <dbReference type="EMBL" id="KAF5368734.1"/>
    </source>
</evidence>
<accession>A0A8H5GPC3</accession>
<keyword evidence="4" id="KW-1185">Reference proteome</keyword>
<dbReference type="EMBL" id="JAACJN010000132">
    <property type="protein sequence ID" value="KAF5368734.1"/>
    <property type="molecule type" value="Genomic_DNA"/>
</dbReference>
<proteinExistence type="predicted"/>
<dbReference type="AlphaFoldDB" id="A0A8H5GPC3"/>
<protein>
    <recommendedName>
        <fullName evidence="5">Lectin</fullName>
    </recommendedName>
</protein>
<dbReference type="EMBL" id="JAACJN010000210">
    <property type="protein sequence ID" value="KAF5361232.1"/>
    <property type="molecule type" value="Genomic_DNA"/>
</dbReference>
<dbReference type="Gene3D" id="2.60.120.260">
    <property type="entry name" value="Galactose-binding domain-like"/>
    <property type="match status" value="2"/>
</dbReference>
<feature type="chain" id="PRO_5036266498" description="Lectin" evidence="1">
    <location>
        <begin position="24"/>
        <end position="375"/>
    </location>
</feature>
<evidence type="ECO:0000313" key="2">
    <source>
        <dbReference type="EMBL" id="KAF5361232.1"/>
    </source>
</evidence>
<reference evidence="3 4" key="1">
    <citation type="journal article" date="2020" name="ISME J.">
        <title>Uncovering the hidden diversity of litter-decomposition mechanisms in mushroom-forming fungi.</title>
        <authorList>
            <person name="Floudas D."/>
            <person name="Bentzer J."/>
            <person name="Ahren D."/>
            <person name="Johansson T."/>
            <person name="Persson P."/>
            <person name="Tunlid A."/>
        </authorList>
    </citation>
    <scope>NUCLEOTIDE SEQUENCE [LARGE SCALE GENOMIC DNA]</scope>
    <source>
        <strain evidence="3 4">CBS 406.79</strain>
    </source>
</reference>
<feature type="signal peptide" evidence="1">
    <location>
        <begin position="1"/>
        <end position="23"/>
    </location>
</feature>
<dbReference type="Proteomes" id="UP000518752">
    <property type="component" value="Unassembled WGS sequence"/>
</dbReference>
<gene>
    <name evidence="3" type="ORF">D9757_010402</name>
    <name evidence="2" type="ORF">D9757_013229</name>
</gene>
<organism evidence="3 4">
    <name type="scientific">Collybiopsis confluens</name>
    <dbReference type="NCBI Taxonomy" id="2823264"/>
    <lineage>
        <taxon>Eukaryota</taxon>
        <taxon>Fungi</taxon>
        <taxon>Dikarya</taxon>
        <taxon>Basidiomycota</taxon>
        <taxon>Agaricomycotina</taxon>
        <taxon>Agaricomycetes</taxon>
        <taxon>Agaricomycetidae</taxon>
        <taxon>Agaricales</taxon>
        <taxon>Marasmiineae</taxon>
        <taxon>Omphalotaceae</taxon>
        <taxon>Collybiopsis</taxon>
    </lineage>
</organism>
<name>A0A8H5GPC3_9AGAR</name>
<evidence type="ECO:0000256" key="1">
    <source>
        <dbReference type="SAM" id="SignalP"/>
    </source>
</evidence>
<sequence length="375" mass="40480">MFKLTQALKSFALPFLVATSVYTTSSERANDRAQCVVNAAPILNFTSSQWIWTTELTRPNGIAPVGSRAFRRTFLSPQGKTPSFLTIGFASANAATLWVNGNPIVTQAGWLTAGRYCVNLEICNCGLLIAFNATNSISSAGLLVDAQVTYTDGSTSSIVSDSSWRTTTGGILSGFQQSTLNDSAWEAAETQGRNGVAPWGRVQRAGADPQSLGVSWWIWTNEQSPGLYPPSARAFRYTITLPVGHTSGTATVMIVVDNQYSLYINGRFIGTGQNYRTAQKFVAAVQGPKVVFAVYGQNTNVVPNPAGLLVSIQVISESQDTLSFCTNCNSTTYVISDKSWKAFSGLVPSGFEQPGFDDSAWPCKRAVYRHSICTY</sequence>